<dbReference type="EMBL" id="AP025028">
    <property type="protein sequence ID" value="BDA77953.1"/>
    <property type="molecule type" value="Genomic_DNA"/>
</dbReference>
<dbReference type="Gene3D" id="2.60.40.2380">
    <property type="match status" value="1"/>
</dbReference>
<keyword evidence="2" id="KW-0238">DNA-binding</keyword>
<dbReference type="PANTHER" id="PTHR43280">
    <property type="entry name" value="ARAC-FAMILY TRANSCRIPTIONAL REGULATOR"/>
    <property type="match status" value="1"/>
</dbReference>
<evidence type="ECO:0000256" key="2">
    <source>
        <dbReference type="ARBA" id="ARBA00023125"/>
    </source>
</evidence>
<feature type="transmembrane region" description="Helical" evidence="4">
    <location>
        <begin position="301"/>
        <end position="322"/>
    </location>
</feature>
<name>A0ABN6KAG4_9LEPT</name>
<keyword evidence="4" id="KW-0812">Transmembrane</keyword>
<keyword evidence="3" id="KW-0804">Transcription</keyword>
<evidence type="ECO:0000313" key="8">
    <source>
        <dbReference type="Proteomes" id="UP000245263"/>
    </source>
</evidence>
<accession>A0ABN6KAG4</accession>
<dbReference type="Pfam" id="PF07695">
    <property type="entry name" value="7TMR-DISM_7TM"/>
    <property type="match status" value="1"/>
</dbReference>
<evidence type="ECO:0000256" key="5">
    <source>
        <dbReference type="SAM" id="SignalP"/>
    </source>
</evidence>
<feature type="signal peptide" evidence="5">
    <location>
        <begin position="1"/>
        <end position="23"/>
    </location>
</feature>
<dbReference type="SUPFAM" id="SSF46689">
    <property type="entry name" value="Homeodomain-like"/>
    <property type="match status" value="1"/>
</dbReference>
<feature type="transmembrane region" description="Helical" evidence="4">
    <location>
        <begin position="274"/>
        <end position="295"/>
    </location>
</feature>
<dbReference type="PANTHER" id="PTHR43280:SF29">
    <property type="entry name" value="ARAC-FAMILY TRANSCRIPTIONAL REGULATOR"/>
    <property type="match status" value="1"/>
</dbReference>
<dbReference type="Proteomes" id="UP000245263">
    <property type="component" value="Chromosome 1"/>
</dbReference>
<feature type="transmembrane region" description="Helical" evidence="4">
    <location>
        <begin position="329"/>
        <end position="353"/>
    </location>
</feature>
<feature type="transmembrane region" description="Helical" evidence="4">
    <location>
        <begin position="359"/>
        <end position="379"/>
    </location>
</feature>
<dbReference type="Gene3D" id="1.10.10.60">
    <property type="entry name" value="Homeodomain-like"/>
    <property type="match status" value="1"/>
</dbReference>
<dbReference type="InterPro" id="IPR018060">
    <property type="entry name" value="HTH_AraC"/>
</dbReference>
<gene>
    <name evidence="7" type="ORF">LPTSP3_g08830</name>
</gene>
<organism evidence="7 8">
    <name type="scientific">Leptospira kobayashii</name>
    <dbReference type="NCBI Taxonomy" id="1917830"/>
    <lineage>
        <taxon>Bacteria</taxon>
        <taxon>Pseudomonadati</taxon>
        <taxon>Spirochaetota</taxon>
        <taxon>Spirochaetia</taxon>
        <taxon>Leptospirales</taxon>
        <taxon>Leptospiraceae</taxon>
        <taxon>Leptospira</taxon>
    </lineage>
</organism>
<dbReference type="SMART" id="SM00342">
    <property type="entry name" value="HTH_ARAC"/>
    <property type="match status" value="1"/>
</dbReference>
<dbReference type="InterPro" id="IPR018062">
    <property type="entry name" value="HTH_AraC-typ_CS"/>
</dbReference>
<feature type="domain" description="HTH araC/xylS-type" evidence="6">
    <location>
        <begin position="418"/>
        <end position="524"/>
    </location>
</feature>
<feature type="transmembrane region" description="Helical" evidence="4">
    <location>
        <begin position="178"/>
        <end position="199"/>
    </location>
</feature>
<dbReference type="PROSITE" id="PS51257">
    <property type="entry name" value="PROKAR_LIPOPROTEIN"/>
    <property type="match status" value="1"/>
</dbReference>
<evidence type="ECO:0000256" key="4">
    <source>
        <dbReference type="SAM" id="Phobius"/>
    </source>
</evidence>
<protein>
    <recommendedName>
        <fullName evidence="6">HTH araC/xylS-type domain-containing protein</fullName>
    </recommendedName>
</protein>
<dbReference type="InterPro" id="IPR011622">
    <property type="entry name" value="7TMR_DISM_rcpt_extracell_dom2"/>
</dbReference>
<evidence type="ECO:0000256" key="3">
    <source>
        <dbReference type="ARBA" id="ARBA00023163"/>
    </source>
</evidence>
<dbReference type="PROSITE" id="PS00041">
    <property type="entry name" value="HTH_ARAC_FAMILY_1"/>
    <property type="match status" value="1"/>
</dbReference>
<feature type="transmembrane region" description="Helical" evidence="4">
    <location>
        <begin position="242"/>
        <end position="262"/>
    </location>
</feature>
<dbReference type="InterPro" id="IPR011623">
    <property type="entry name" value="7TMR_DISM_rcpt_extracell_dom1"/>
</dbReference>
<proteinExistence type="predicted"/>
<evidence type="ECO:0000256" key="1">
    <source>
        <dbReference type="ARBA" id="ARBA00023015"/>
    </source>
</evidence>
<keyword evidence="8" id="KW-1185">Reference proteome</keyword>
<keyword evidence="4" id="KW-0472">Membrane</keyword>
<dbReference type="Pfam" id="PF12833">
    <property type="entry name" value="HTH_18"/>
    <property type="match status" value="1"/>
</dbReference>
<keyword evidence="1" id="KW-0805">Transcription regulation</keyword>
<keyword evidence="5" id="KW-0732">Signal</keyword>
<evidence type="ECO:0000259" key="6">
    <source>
        <dbReference type="PROSITE" id="PS01124"/>
    </source>
</evidence>
<reference evidence="7 8" key="1">
    <citation type="submission" date="2021-08" db="EMBL/GenBank/DDBJ databases">
        <title>Complete genome sequence of Leptospira kobayashii strain E30.</title>
        <authorList>
            <person name="Nakao R."/>
            <person name="Nakamura S."/>
            <person name="Masuzawa T."/>
            <person name="Koizumi N."/>
        </authorList>
    </citation>
    <scope>NUCLEOTIDE SEQUENCE [LARGE SCALE GENOMIC DNA]</scope>
    <source>
        <strain evidence="7 8">E30</strain>
    </source>
</reference>
<dbReference type="Pfam" id="PF07696">
    <property type="entry name" value="7TMR-DISMED2"/>
    <property type="match status" value="1"/>
</dbReference>
<dbReference type="InterPro" id="IPR009057">
    <property type="entry name" value="Homeodomain-like_sf"/>
</dbReference>
<dbReference type="PROSITE" id="PS01124">
    <property type="entry name" value="HTH_ARAC_FAMILY_2"/>
    <property type="match status" value="1"/>
</dbReference>
<keyword evidence="4" id="KW-1133">Transmembrane helix</keyword>
<sequence length="529" mass="61133">MRAMKKISWIFFLFLMMTGISCAPDHPGDYNVTNFFEFFLDSSTEIPFEEIQKQKSWKQISKAQLSFNFTSDVIWLRGKTDAAGFSPDRILSLEWKALDSAVLYYPVSRKEFKTFETGDTIPKSKWTLPEALYPSFKIPKQSEGSYFYIRLQSKSLISFPIRSMEEKSFNKRMIVETAITWLILGICAVMFVFALFYYFAFGLSEFFFYAGYVVCTVLWYNGQYGNAYDVLWPESTWWQNKAIIVFATLGIPFSFQFVRMFLNTKLHNPWIDKILLIIGIVALLCVPAILISYTTKIFSRIATYIYLFSIPLILGTGLQIYFKGEKRILFFLISWGSYFIISYNTMFYFLGILPYSTPLLYSAVFIFPIDLFFLLFNLLQKYEKLEGERNEILHRIVTLSNASNARYVKSKLNSINTEESLAKLESWMRETKPFLDEKLDLEIASHAVGLTVQQTSELLNSKLGVSFRSYLNSFRIAEAKKILKEKPDMSILSIAYATGFGSKTAFNVEFKKTTGISPLQYRQSSDAKG</sequence>
<feature type="transmembrane region" description="Helical" evidence="4">
    <location>
        <begin position="206"/>
        <end position="222"/>
    </location>
</feature>
<feature type="chain" id="PRO_5046886638" description="HTH araC/xylS-type domain-containing protein" evidence="5">
    <location>
        <begin position="24"/>
        <end position="529"/>
    </location>
</feature>
<evidence type="ECO:0000313" key="7">
    <source>
        <dbReference type="EMBL" id="BDA77953.1"/>
    </source>
</evidence>